<dbReference type="AlphaFoldDB" id="A0A6I9W4W6"/>
<keyword evidence="1 6" id="KW-0378">Hydrolase</keyword>
<reference evidence="8" key="1">
    <citation type="submission" date="2025-08" db="UniProtKB">
        <authorList>
            <consortium name="RefSeq"/>
        </authorList>
    </citation>
    <scope>IDENTIFICATION</scope>
</reference>
<evidence type="ECO:0000313" key="8">
    <source>
        <dbReference type="RefSeq" id="XP_011635122.1"/>
    </source>
</evidence>
<dbReference type="InterPro" id="IPR019438">
    <property type="entry name" value="Q_salvage"/>
</dbReference>
<dbReference type="PANTHER" id="PTHR21314:SF0">
    <property type="entry name" value="QUEUOSINE 5'-PHOSPHATE N-GLYCOSYLASE_HYDROLASE"/>
    <property type="match status" value="1"/>
</dbReference>
<sequence>MGTFTELPMLCVEEEIIAKTSRNVFIDYDGVKNLAREVIRFMLWNYNHDMLSKVGNNYLRHLLRFYPDNDDYRCADWLFVLNTLNFSLFLPKSVKQWTVNGFTGYWALCSAMRRAIIDEGKPLWNPDYYMNISVSDMEQIFRGDDGSCIPFMTDRLRILHDIGKILVNKYNGRFAYCIVMCNYNVMLLMLLLTSEFQCYRDEGIYNRKKVCLLTKAKILINELSCFFPINMTLRSKVSTLFIDYRAPQVLVHFKALRYSEALKKRFEKNNQPISQGSPEDLELRSCSIVTIRMVREEVEKMFESVAEDIPNLKAISHSISILVDNFVFHYRHEWNKELMDNVPLHNIITVHY</sequence>
<dbReference type="GeneID" id="105425852"/>
<dbReference type="RefSeq" id="XP_011635122.1">
    <property type="nucleotide sequence ID" value="XM_011636820.2"/>
</dbReference>
<evidence type="ECO:0000256" key="6">
    <source>
        <dbReference type="RuleBase" id="RU365002"/>
    </source>
</evidence>
<comment type="similarity">
    <text evidence="2 6">Belongs to the QNG1 protein family.</text>
</comment>
<accession>A0A6I9W4W6</accession>
<dbReference type="PANTHER" id="PTHR21314">
    <property type="entry name" value="QUEUOSINE 5'-PHOSPHATE N-GLYCOSYLASE_HYDROLASE-RELATED"/>
    <property type="match status" value="1"/>
</dbReference>
<evidence type="ECO:0000256" key="1">
    <source>
        <dbReference type="ARBA" id="ARBA00022801"/>
    </source>
</evidence>
<keyword evidence="7" id="KW-1185">Reference proteome</keyword>
<comment type="function">
    <text evidence="6">Catalyzes the hydrolysis of queuosine 5'-phosphate, releasing the nucleobase queuine (q). Is required for salvage of queuine from exogenous queuosine (Q) that is imported and then converted to queuosine 5'-phosphate intracellularly.</text>
</comment>
<evidence type="ECO:0000256" key="5">
    <source>
        <dbReference type="ARBA" id="ARBA00048204"/>
    </source>
</evidence>
<comment type="catalytic activity">
    <reaction evidence="5 6">
        <text>queuosine 5'-phosphate + H2O = queuine + D-ribose 5-phosphate</text>
        <dbReference type="Rhea" id="RHEA:75387"/>
        <dbReference type="ChEBI" id="CHEBI:15377"/>
        <dbReference type="ChEBI" id="CHEBI:17433"/>
        <dbReference type="ChEBI" id="CHEBI:78346"/>
        <dbReference type="ChEBI" id="CHEBI:194371"/>
    </reaction>
    <physiologicalReaction direction="left-to-right" evidence="5 6">
        <dbReference type="Rhea" id="RHEA:75388"/>
    </physiologicalReaction>
</comment>
<dbReference type="Pfam" id="PF10343">
    <property type="entry name" value="Q_salvage"/>
    <property type="match status" value="1"/>
</dbReference>
<protein>
    <recommendedName>
        <fullName evidence="3 6">Queuosine 5'-phosphate N-glycosylase/hydrolase</fullName>
        <ecNumber evidence="6">3.2.2.-</ecNumber>
    </recommendedName>
    <alternativeName>
        <fullName evidence="4 6">Queuosine-nucleotide N-glycosylase/hydrolase</fullName>
    </alternativeName>
</protein>
<organism evidence="7 8">
    <name type="scientific">Pogonomyrmex barbatus</name>
    <name type="common">red harvester ant</name>
    <dbReference type="NCBI Taxonomy" id="144034"/>
    <lineage>
        <taxon>Eukaryota</taxon>
        <taxon>Metazoa</taxon>
        <taxon>Ecdysozoa</taxon>
        <taxon>Arthropoda</taxon>
        <taxon>Hexapoda</taxon>
        <taxon>Insecta</taxon>
        <taxon>Pterygota</taxon>
        <taxon>Neoptera</taxon>
        <taxon>Endopterygota</taxon>
        <taxon>Hymenoptera</taxon>
        <taxon>Apocrita</taxon>
        <taxon>Aculeata</taxon>
        <taxon>Formicoidea</taxon>
        <taxon>Formicidae</taxon>
        <taxon>Myrmicinae</taxon>
        <taxon>Pogonomyrmex</taxon>
    </lineage>
</organism>
<dbReference type="EC" id="3.2.2.-" evidence="6"/>
<proteinExistence type="inferred from homology"/>
<evidence type="ECO:0000256" key="4">
    <source>
        <dbReference type="ARBA" id="ARBA00035393"/>
    </source>
</evidence>
<evidence type="ECO:0000313" key="7">
    <source>
        <dbReference type="Proteomes" id="UP000504615"/>
    </source>
</evidence>
<dbReference type="GO" id="GO:0006400">
    <property type="term" value="P:tRNA modification"/>
    <property type="evidence" value="ECO:0007669"/>
    <property type="project" value="TreeGrafter"/>
</dbReference>
<name>A0A6I9W4W6_9HYME</name>
<evidence type="ECO:0000256" key="2">
    <source>
        <dbReference type="ARBA" id="ARBA00035119"/>
    </source>
</evidence>
<dbReference type="OrthoDB" id="7543463at2759"/>
<dbReference type="Proteomes" id="UP000504615">
    <property type="component" value="Unplaced"/>
</dbReference>
<dbReference type="KEGG" id="pbar:105425852"/>
<gene>
    <name evidence="8" type="primary">LOC105425852</name>
</gene>
<evidence type="ECO:0000256" key="3">
    <source>
        <dbReference type="ARBA" id="ARBA00035306"/>
    </source>
</evidence>
<dbReference type="GO" id="GO:0016787">
    <property type="term" value="F:hydrolase activity"/>
    <property type="evidence" value="ECO:0007669"/>
    <property type="project" value="UniProtKB-KW"/>
</dbReference>